<keyword evidence="2 4" id="KW-0560">Oxidoreductase</keyword>
<dbReference type="SUPFAM" id="SSF51735">
    <property type="entry name" value="NAD(P)-binding Rossmann-fold domains"/>
    <property type="match status" value="1"/>
</dbReference>
<keyword evidence="5" id="KW-1185">Reference proteome</keyword>
<dbReference type="InterPro" id="IPR036291">
    <property type="entry name" value="NAD(P)-bd_dom_sf"/>
</dbReference>
<reference evidence="5" key="1">
    <citation type="submission" date="2019-02" db="EMBL/GenBank/DDBJ databases">
        <title>Deep-cultivation of Planctomycetes and their phenomic and genomic characterization uncovers novel biology.</title>
        <authorList>
            <person name="Wiegand S."/>
            <person name="Jogler M."/>
            <person name="Boedeker C."/>
            <person name="Pinto D."/>
            <person name="Vollmers J."/>
            <person name="Rivas-Marin E."/>
            <person name="Kohn T."/>
            <person name="Peeters S.H."/>
            <person name="Heuer A."/>
            <person name="Rast P."/>
            <person name="Oberbeckmann S."/>
            <person name="Bunk B."/>
            <person name="Jeske O."/>
            <person name="Meyerdierks A."/>
            <person name="Storesund J.E."/>
            <person name="Kallscheuer N."/>
            <person name="Luecker S."/>
            <person name="Lage O.M."/>
            <person name="Pohl T."/>
            <person name="Merkel B.J."/>
            <person name="Hornburger P."/>
            <person name="Mueller R.-W."/>
            <person name="Bruemmer F."/>
            <person name="Labrenz M."/>
            <person name="Spormann A.M."/>
            <person name="Op den Camp H."/>
            <person name="Overmann J."/>
            <person name="Amann R."/>
            <person name="Jetten M.S.M."/>
            <person name="Mascher T."/>
            <person name="Medema M.H."/>
            <person name="Devos D.P."/>
            <person name="Kaster A.-K."/>
            <person name="Ovreas L."/>
            <person name="Rohde M."/>
            <person name="Galperin M.Y."/>
            <person name="Jogler C."/>
        </authorList>
    </citation>
    <scope>NUCLEOTIDE SEQUENCE [LARGE SCALE GENOMIC DNA]</scope>
    <source>
        <strain evidence="5">Pan97</strain>
    </source>
</reference>
<dbReference type="SMART" id="SM00822">
    <property type="entry name" value="PKS_KR"/>
    <property type="match status" value="1"/>
</dbReference>
<dbReference type="FunFam" id="3.40.50.720:FF:000084">
    <property type="entry name" value="Short-chain dehydrogenase reductase"/>
    <property type="match status" value="1"/>
</dbReference>
<dbReference type="InterPro" id="IPR002347">
    <property type="entry name" value="SDR_fam"/>
</dbReference>
<dbReference type="KEGG" id="bvo:Pan97_31380"/>
<evidence type="ECO:0000313" key="4">
    <source>
        <dbReference type="EMBL" id="QDU76093.1"/>
    </source>
</evidence>
<evidence type="ECO:0000313" key="5">
    <source>
        <dbReference type="Proteomes" id="UP000318626"/>
    </source>
</evidence>
<proteinExistence type="inferred from homology"/>
<dbReference type="InterPro" id="IPR057326">
    <property type="entry name" value="KR_dom"/>
</dbReference>
<gene>
    <name evidence="4" type="primary">fabG_5</name>
    <name evidence="4" type="ORF">Pan97_31380</name>
</gene>
<sequence length="288" mass="30165">MGPVNLPKGNSNPINFAVASFQNVRFLPRNANNVITHEKVLMMTHDMPVSMVIGATGGIGSATARLLASRGCRVLLVSHNEEKLQKLAEELDTPYFVADATQFEQVEAAAKHAQEKLGSVDSIINCVGSLILKPAHITTQKDLEQTIALNVTTAFAAIRAASSVMRDSGGSVVLFSSAAARIGLANHEAIAAAKGAVEGLVKSAATTYAGKNIRVNAIAPGLVETPLTEVIWSRPRSAEASKALHPLGRLGKPEEIASLAAWLVDPHNSWITGQIIGVDGGLAGLKTG</sequence>
<dbReference type="GO" id="GO:0004316">
    <property type="term" value="F:3-oxoacyl-[acyl-carrier-protein] reductase (NADPH) activity"/>
    <property type="evidence" value="ECO:0007669"/>
    <property type="project" value="UniProtKB-EC"/>
</dbReference>
<dbReference type="AlphaFoldDB" id="A0A518CA40"/>
<dbReference type="InterPro" id="IPR051122">
    <property type="entry name" value="SDR_DHRS6-like"/>
</dbReference>
<dbReference type="CDD" id="cd05233">
    <property type="entry name" value="SDR_c"/>
    <property type="match status" value="1"/>
</dbReference>
<dbReference type="EC" id="1.1.1.100" evidence="4"/>
<dbReference type="PRINTS" id="PR00081">
    <property type="entry name" value="GDHRDH"/>
</dbReference>
<accession>A0A518CA40</accession>
<dbReference type="Proteomes" id="UP000318626">
    <property type="component" value="Chromosome"/>
</dbReference>
<dbReference type="Pfam" id="PF13561">
    <property type="entry name" value="adh_short_C2"/>
    <property type="match status" value="1"/>
</dbReference>
<dbReference type="PANTHER" id="PTHR43477:SF1">
    <property type="entry name" value="DIHYDROANTICAPSIN 7-DEHYDROGENASE"/>
    <property type="match status" value="1"/>
</dbReference>
<name>A0A518CA40_9BACT</name>
<dbReference type="Gene3D" id="3.40.50.720">
    <property type="entry name" value="NAD(P)-binding Rossmann-like Domain"/>
    <property type="match status" value="1"/>
</dbReference>
<evidence type="ECO:0000259" key="3">
    <source>
        <dbReference type="SMART" id="SM00822"/>
    </source>
</evidence>
<protein>
    <submittedName>
        <fullName evidence="4">3-oxoacyl-[acyl-carrier-protein] reductase FabG</fullName>
        <ecNumber evidence="4">1.1.1.100</ecNumber>
    </submittedName>
</protein>
<organism evidence="4 5">
    <name type="scientific">Bremerella volcania</name>
    <dbReference type="NCBI Taxonomy" id="2527984"/>
    <lineage>
        <taxon>Bacteria</taxon>
        <taxon>Pseudomonadati</taxon>
        <taxon>Planctomycetota</taxon>
        <taxon>Planctomycetia</taxon>
        <taxon>Pirellulales</taxon>
        <taxon>Pirellulaceae</taxon>
        <taxon>Bremerella</taxon>
    </lineage>
</organism>
<evidence type="ECO:0000256" key="2">
    <source>
        <dbReference type="ARBA" id="ARBA00023002"/>
    </source>
</evidence>
<dbReference type="PANTHER" id="PTHR43477">
    <property type="entry name" value="DIHYDROANTICAPSIN 7-DEHYDROGENASE"/>
    <property type="match status" value="1"/>
</dbReference>
<dbReference type="EMBL" id="CP036289">
    <property type="protein sequence ID" value="QDU76093.1"/>
    <property type="molecule type" value="Genomic_DNA"/>
</dbReference>
<feature type="domain" description="Ketoreductase" evidence="3">
    <location>
        <begin position="48"/>
        <end position="221"/>
    </location>
</feature>
<evidence type="ECO:0000256" key="1">
    <source>
        <dbReference type="ARBA" id="ARBA00006484"/>
    </source>
</evidence>
<comment type="similarity">
    <text evidence="1">Belongs to the short-chain dehydrogenases/reductases (SDR) family.</text>
</comment>